<dbReference type="AlphaFoldDB" id="A0A9P1N9R5"/>
<protein>
    <submittedName>
        <fullName evidence="3">Uncharacterized protein</fullName>
    </submittedName>
</protein>
<reference evidence="3" key="1">
    <citation type="submission" date="2022-11" db="EMBL/GenBank/DDBJ databases">
        <authorList>
            <person name="Kikuchi T."/>
        </authorList>
    </citation>
    <scope>NUCLEOTIDE SEQUENCE</scope>
    <source>
        <strain evidence="3">PS1010</strain>
    </source>
</reference>
<dbReference type="EMBL" id="CANHGI010000006">
    <property type="protein sequence ID" value="CAI5456414.1"/>
    <property type="molecule type" value="Genomic_DNA"/>
</dbReference>
<evidence type="ECO:0000313" key="4">
    <source>
        <dbReference type="Proteomes" id="UP001152747"/>
    </source>
</evidence>
<proteinExistence type="predicted"/>
<gene>
    <name evidence="2" type="ORF">CAMP_LOCUS18960</name>
    <name evidence="3" type="ORF">CAMP_LOCUS19051</name>
</gene>
<evidence type="ECO:0000313" key="3">
    <source>
        <dbReference type="EMBL" id="CAI5456414.1"/>
    </source>
</evidence>
<feature type="compositionally biased region" description="Basic and acidic residues" evidence="1">
    <location>
        <begin position="13"/>
        <end position="35"/>
    </location>
</feature>
<evidence type="ECO:0000313" key="2">
    <source>
        <dbReference type="EMBL" id="CAI5456323.1"/>
    </source>
</evidence>
<feature type="region of interest" description="Disordered" evidence="1">
    <location>
        <begin position="1"/>
        <end position="82"/>
    </location>
</feature>
<keyword evidence="4" id="KW-1185">Reference proteome</keyword>
<dbReference type="Proteomes" id="UP001152747">
    <property type="component" value="Unassembled WGS sequence"/>
</dbReference>
<comment type="caution">
    <text evidence="3">The sequence shown here is derived from an EMBL/GenBank/DDBJ whole genome shotgun (WGS) entry which is preliminary data.</text>
</comment>
<dbReference type="EMBL" id="CANHGI010000006">
    <property type="protein sequence ID" value="CAI5456323.1"/>
    <property type="molecule type" value="Genomic_DNA"/>
</dbReference>
<name>A0A9P1N9R5_9PELO</name>
<accession>A0A9P1N9R5</accession>
<organism evidence="3 4">
    <name type="scientific">Caenorhabditis angaria</name>
    <dbReference type="NCBI Taxonomy" id="860376"/>
    <lineage>
        <taxon>Eukaryota</taxon>
        <taxon>Metazoa</taxon>
        <taxon>Ecdysozoa</taxon>
        <taxon>Nematoda</taxon>
        <taxon>Chromadorea</taxon>
        <taxon>Rhabditida</taxon>
        <taxon>Rhabditina</taxon>
        <taxon>Rhabditomorpha</taxon>
        <taxon>Rhabditoidea</taxon>
        <taxon>Rhabditidae</taxon>
        <taxon>Peloderinae</taxon>
        <taxon>Caenorhabditis</taxon>
    </lineage>
</organism>
<sequence>MSTKKVLSNAAKEALHHADELEKEANRRRSLERKSKNSTPSYKEDRTQSCTTSRSNSRSHHSNSTSGGASGSSSSRSRSRRS</sequence>
<evidence type="ECO:0000256" key="1">
    <source>
        <dbReference type="SAM" id="MobiDB-lite"/>
    </source>
</evidence>
<feature type="compositionally biased region" description="Low complexity" evidence="1">
    <location>
        <begin position="52"/>
        <end position="76"/>
    </location>
</feature>